<evidence type="ECO:0000259" key="5">
    <source>
        <dbReference type="Pfam" id="PF00392"/>
    </source>
</evidence>
<evidence type="ECO:0000256" key="1">
    <source>
        <dbReference type="ARBA" id="ARBA00023015"/>
    </source>
</evidence>
<accession>A0AAU3H6J5</accession>
<dbReference type="InterPro" id="IPR036390">
    <property type="entry name" value="WH_DNA-bd_sf"/>
</dbReference>
<feature type="domain" description="HTH gntR-type" evidence="5">
    <location>
        <begin position="2"/>
        <end position="33"/>
    </location>
</feature>
<dbReference type="Pfam" id="PF00392">
    <property type="entry name" value="GntR"/>
    <property type="match status" value="1"/>
</dbReference>
<reference evidence="6" key="1">
    <citation type="submission" date="2022-10" db="EMBL/GenBank/DDBJ databases">
        <title>The complete genomes of actinobacterial strains from the NBC collection.</title>
        <authorList>
            <person name="Joergensen T.S."/>
            <person name="Alvarez Arevalo M."/>
            <person name="Sterndorff E.B."/>
            <person name="Faurdal D."/>
            <person name="Vuksanovic O."/>
            <person name="Mourched A.-S."/>
            <person name="Charusanti P."/>
            <person name="Shaw S."/>
            <person name="Blin K."/>
            <person name="Weber T."/>
        </authorList>
    </citation>
    <scope>NUCLEOTIDE SEQUENCE</scope>
    <source>
        <strain evidence="6">NBC_01401</strain>
    </source>
</reference>
<gene>
    <name evidence="6" type="ORF">OG626_00400</name>
</gene>
<organism evidence="6">
    <name type="scientific">Streptomyces sp. NBC_01401</name>
    <dbReference type="NCBI Taxonomy" id="2903854"/>
    <lineage>
        <taxon>Bacteria</taxon>
        <taxon>Bacillati</taxon>
        <taxon>Actinomycetota</taxon>
        <taxon>Actinomycetes</taxon>
        <taxon>Kitasatosporales</taxon>
        <taxon>Streptomycetaceae</taxon>
        <taxon>Streptomyces</taxon>
    </lineage>
</organism>
<feature type="region of interest" description="Disordered" evidence="4">
    <location>
        <begin position="103"/>
        <end position="131"/>
    </location>
</feature>
<protein>
    <submittedName>
        <fullName evidence="6">GntR family transcriptional regulator</fullName>
    </submittedName>
</protein>
<keyword evidence="2" id="KW-0238">DNA-binding</keyword>
<dbReference type="SUPFAM" id="SSF46785">
    <property type="entry name" value="Winged helix' DNA-binding domain"/>
    <property type="match status" value="1"/>
</dbReference>
<evidence type="ECO:0000256" key="3">
    <source>
        <dbReference type="ARBA" id="ARBA00023163"/>
    </source>
</evidence>
<dbReference type="Gene3D" id="1.10.10.10">
    <property type="entry name" value="Winged helix-like DNA-binding domain superfamily/Winged helix DNA-binding domain"/>
    <property type="match status" value="1"/>
</dbReference>
<dbReference type="InterPro" id="IPR036388">
    <property type="entry name" value="WH-like_DNA-bd_sf"/>
</dbReference>
<evidence type="ECO:0000313" key="6">
    <source>
        <dbReference type="EMBL" id="WTZ00005.1"/>
    </source>
</evidence>
<dbReference type="GO" id="GO:0003677">
    <property type="term" value="F:DNA binding"/>
    <property type="evidence" value="ECO:0007669"/>
    <property type="project" value="UniProtKB-KW"/>
</dbReference>
<evidence type="ECO:0000256" key="2">
    <source>
        <dbReference type="ARBA" id="ARBA00023125"/>
    </source>
</evidence>
<proteinExistence type="predicted"/>
<name>A0AAU3H6J5_9ACTN</name>
<keyword evidence="1" id="KW-0805">Transcription regulation</keyword>
<dbReference type="AlphaFoldDB" id="A0AAU3H6J5"/>
<keyword evidence="3" id="KW-0804">Transcription</keyword>
<evidence type="ECO:0000256" key="4">
    <source>
        <dbReference type="SAM" id="MobiDB-lite"/>
    </source>
</evidence>
<sequence>MTERDLAARLGVSPTPVREALRQLVHERVVERAGAQLADLGEILERADGLVREIEQDVAERGAQADATDATDKLVAVHRLLRRFHHQMEAVVGNPVLDGLLQQARAFSDDPHSSSSPGPPRFSHSPVTRASPTVCTCPVVTATPASPGL</sequence>
<dbReference type="GO" id="GO:0003700">
    <property type="term" value="F:DNA-binding transcription factor activity"/>
    <property type="evidence" value="ECO:0007669"/>
    <property type="project" value="InterPro"/>
</dbReference>
<dbReference type="InterPro" id="IPR000524">
    <property type="entry name" value="Tscrpt_reg_HTH_GntR"/>
</dbReference>
<dbReference type="EMBL" id="CP109535">
    <property type="protein sequence ID" value="WTZ00005.1"/>
    <property type="molecule type" value="Genomic_DNA"/>
</dbReference>
<feature type="compositionally biased region" description="Low complexity" evidence="4">
    <location>
        <begin position="113"/>
        <end position="131"/>
    </location>
</feature>